<sequence length="573" mass="65834">LPIEIKLRICYYMHNDYAPEHDEALRGVSRSWFYAVDKFTLENLDLMSCRKILEANRSRSIFRKILMKLVGNGDPGIKPHKELKDYSRHLVKSMHLNVFTKYYGEILRLSYPKLEELMALICPENALEFEKFIKKNPKIQRLGFMGVCGMDIFTTLGFERTMEFFSPVSQNLTELGLRCLNLRFKNMTTILSSFPNLRKLWLERLELQETSDLFIPKDRANDVLKSKLEFKQFPNLVSIFLVWLCVKDKDALPPQDGSVVFNTKLMPCLEDMAFGKDHNQTGIPEDIILYEERIFSGVTLNTITRLSLYQPLRPELADAIASGCPNLEKLGLAFFYNTDEMPQTQAFFWNLSKQCMPNLQGFCIQSKFYHLDPDTMFFLGDFVSCDQLSQPTISGAFKPNVIKLPSLDITTGPKKGMVVFNWNSRIKVLNFGFPMVAFPTDLLVLAQFKSLEYLALHLATLHGIDEVRRTLKEEEAIFAYDEENGYVSGSLTGSSTTENMVGSKHEETQHFSKLHTLELECCEQNYSQIEVEILLGIFPALNYVSFTGDSHTFMDSIKKKYPFTIFTHQGRGT</sequence>
<dbReference type="InterPro" id="IPR032675">
    <property type="entry name" value="LRR_dom_sf"/>
</dbReference>
<proteinExistence type="predicted"/>
<gene>
    <name evidence="1" type="ORF">H4219_006373</name>
</gene>
<dbReference type="EMBL" id="JANBPU010000714">
    <property type="protein sequence ID" value="KAJ1909637.1"/>
    <property type="molecule type" value="Genomic_DNA"/>
</dbReference>
<dbReference type="Gene3D" id="3.80.10.10">
    <property type="entry name" value="Ribonuclease Inhibitor"/>
    <property type="match status" value="1"/>
</dbReference>
<feature type="non-terminal residue" evidence="1">
    <location>
        <position position="1"/>
    </location>
</feature>
<organism evidence="1 2">
    <name type="scientific">Mycoemilia scoparia</name>
    <dbReference type="NCBI Taxonomy" id="417184"/>
    <lineage>
        <taxon>Eukaryota</taxon>
        <taxon>Fungi</taxon>
        <taxon>Fungi incertae sedis</taxon>
        <taxon>Zoopagomycota</taxon>
        <taxon>Kickxellomycotina</taxon>
        <taxon>Kickxellomycetes</taxon>
        <taxon>Kickxellales</taxon>
        <taxon>Kickxellaceae</taxon>
        <taxon>Mycoemilia</taxon>
    </lineage>
</organism>
<comment type="caution">
    <text evidence="1">The sequence shown here is derived from an EMBL/GenBank/DDBJ whole genome shotgun (WGS) entry which is preliminary data.</text>
</comment>
<protein>
    <submittedName>
        <fullName evidence="1">Uncharacterized protein</fullName>
    </submittedName>
</protein>
<dbReference type="AlphaFoldDB" id="A0A9W7ZK59"/>
<keyword evidence="2" id="KW-1185">Reference proteome</keyword>
<name>A0A9W7ZK59_9FUNG</name>
<dbReference type="SUPFAM" id="SSF52047">
    <property type="entry name" value="RNI-like"/>
    <property type="match status" value="1"/>
</dbReference>
<evidence type="ECO:0000313" key="2">
    <source>
        <dbReference type="Proteomes" id="UP001150538"/>
    </source>
</evidence>
<dbReference type="Proteomes" id="UP001150538">
    <property type="component" value="Unassembled WGS sequence"/>
</dbReference>
<evidence type="ECO:0000313" key="1">
    <source>
        <dbReference type="EMBL" id="KAJ1909637.1"/>
    </source>
</evidence>
<reference evidence="1" key="1">
    <citation type="submission" date="2022-07" db="EMBL/GenBank/DDBJ databases">
        <title>Phylogenomic reconstructions and comparative analyses of Kickxellomycotina fungi.</title>
        <authorList>
            <person name="Reynolds N.K."/>
            <person name="Stajich J.E."/>
            <person name="Barry K."/>
            <person name="Grigoriev I.V."/>
            <person name="Crous P."/>
            <person name="Smith M.E."/>
        </authorList>
    </citation>
    <scope>NUCLEOTIDE SEQUENCE</scope>
    <source>
        <strain evidence="1">NBRC 100468</strain>
    </source>
</reference>
<accession>A0A9W7ZK59</accession>